<proteinExistence type="predicted"/>
<accession>A0ABP8MV11</accession>
<protein>
    <recommendedName>
        <fullName evidence="4">DUF3318 domain-containing protein</fullName>
    </recommendedName>
</protein>
<name>A0ABP8MV11_9BACT</name>
<keyword evidence="3" id="KW-1185">Reference proteome</keyword>
<evidence type="ECO:0000313" key="3">
    <source>
        <dbReference type="Proteomes" id="UP001501410"/>
    </source>
</evidence>
<comment type="caution">
    <text evidence="2">The sequence shown here is derived from an EMBL/GenBank/DDBJ whole genome shotgun (WGS) entry which is preliminary data.</text>
</comment>
<evidence type="ECO:0008006" key="4">
    <source>
        <dbReference type="Google" id="ProtNLM"/>
    </source>
</evidence>
<dbReference type="EMBL" id="BAABEZ010000022">
    <property type="protein sequence ID" value="GAA4454872.1"/>
    <property type="molecule type" value="Genomic_DNA"/>
</dbReference>
<sequence length="126" mass="13996">MFYRKQLNSLDDLQAERAKIKKKARRKAAEISKREEQRPGLLQEGIGFISGALTGNAALAPVVEMASKFAVPFLLRRGLQTGARKVAGVVLKDVAFGYVKWKALNIALRFAAKKIKQKAQKIKEEA</sequence>
<dbReference type="Proteomes" id="UP001501410">
    <property type="component" value="Unassembled WGS sequence"/>
</dbReference>
<feature type="coiled-coil region" evidence="1">
    <location>
        <begin position="3"/>
        <end position="30"/>
    </location>
</feature>
<gene>
    <name evidence="2" type="ORF">GCM10023092_17580</name>
</gene>
<evidence type="ECO:0000313" key="2">
    <source>
        <dbReference type="EMBL" id="GAA4454872.1"/>
    </source>
</evidence>
<reference evidence="3" key="1">
    <citation type="journal article" date="2019" name="Int. J. Syst. Evol. Microbiol.">
        <title>The Global Catalogue of Microorganisms (GCM) 10K type strain sequencing project: providing services to taxonomists for standard genome sequencing and annotation.</title>
        <authorList>
            <consortium name="The Broad Institute Genomics Platform"/>
            <consortium name="The Broad Institute Genome Sequencing Center for Infectious Disease"/>
            <person name="Wu L."/>
            <person name="Ma J."/>
        </authorList>
    </citation>
    <scope>NUCLEOTIDE SEQUENCE [LARGE SCALE GENOMIC DNA]</scope>
    <source>
        <strain evidence="3">JCM 31921</strain>
    </source>
</reference>
<evidence type="ECO:0000256" key="1">
    <source>
        <dbReference type="SAM" id="Coils"/>
    </source>
</evidence>
<keyword evidence="1" id="KW-0175">Coiled coil</keyword>
<organism evidence="2 3">
    <name type="scientific">Rurimicrobium arvi</name>
    <dbReference type="NCBI Taxonomy" id="2049916"/>
    <lineage>
        <taxon>Bacteria</taxon>
        <taxon>Pseudomonadati</taxon>
        <taxon>Bacteroidota</taxon>
        <taxon>Chitinophagia</taxon>
        <taxon>Chitinophagales</taxon>
        <taxon>Chitinophagaceae</taxon>
        <taxon>Rurimicrobium</taxon>
    </lineage>
</organism>
<dbReference type="RefSeq" id="WP_344825565.1">
    <property type="nucleotide sequence ID" value="NZ_BAABEZ010000022.1"/>
</dbReference>